<organism evidence="1">
    <name type="scientific">viral metagenome</name>
    <dbReference type="NCBI Taxonomy" id="1070528"/>
    <lineage>
        <taxon>unclassified sequences</taxon>
        <taxon>metagenomes</taxon>
        <taxon>organismal metagenomes</taxon>
    </lineage>
</organism>
<dbReference type="EMBL" id="MN740114">
    <property type="protein sequence ID" value="QHT88289.1"/>
    <property type="molecule type" value="Genomic_DNA"/>
</dbReference>
<accession>A0A6C0I662</accession>
<reference evidence="1" key="1">
    <citation type="journal article" date="2020" name="Nature">
        <title>Giant virus diversity and host interactions through global metagenomics.</title>
        <authorList>
            <person name="Schulz F."/>
            <person name="Roux S."/>
            <person name="Paez-Espino D."/>
            <person name="Jungbluth S."/>
            <person name="Walsh D.A."/>
            <person name="Denef V.J."/>
            <person name="McMahon K.D."/>
            <person name="Konstantinidis K.T."/>
            <person name="Eloe-Fadrosh E.A."/>
            <person name="Kyrpides N.C."/>
            <person name="Woyke T."/>
        </authorList>
    </citation>
    <scope>NUCLEOTIDE SEQUENCE</scope>
    <source>
        <strain evidence="1">GVMAG-M-3300023184-50</strain>
    </source>
</reference>
<protein>
    <submittedName>
        <fullName evidence="1">Uncharacterized protein</fullName>
    </submittedName>
</protein>
<name>A0A6C0I662_9ZZZZ</name>
<sequence>MSRITQQKIQQRLPLYVPNMKVNPDAPISLSVCFCVLDKTLDLSHLQPQFKKSFVVYVGEGTLPNENSISLPSVGISRNVYLSFVVTNKKYFDLMIVLDNTNLEEGGFSCCNPNRLETWDAVFANQTYKYYDINNLRPKPNVTNREIQKHIPKSSEPIQVVSAFGGLAIYKTKFLSENMYANDEHVTFNTRYGGQRKFVYPSLLLKTSPEMATFYVV</sequence>
<dbReference type="AlphaFoldDB" id="A0A6C0I662"/>
<evidence type="ECO:0000313" key="1">
    <source>
        <dbReference type="EMBL" id="QHT88289.1"/>
    </source>
</evidence>
<proteinExistence type="predicted"/>